<keyword evidence="2" id="KW-1133">Transmembrane helix</keyword>
<keyword evidence="2" id="KW-0812">Transmembrane</keyword>
<dbReference type="PANTHER" id="PTHR37488:SF2">
    <property type="entry name" value="DUF1275 DOMAIN-CONTAINING PROTEIN"/>
    <property type="match status" value="1"/>
</dbReference>
<dbReference type="InterPro" id="IPR010699">
    <property type="entry name" value="DUF1275"/>
</dbReference>
<proteinExistence type="predicted"/>
<feature type="transmembrane region" description="Helical" evidence="2">
    <location>
        <begin position="61"/>
        <end position="77"/>
    </location>
</feature>
<reference evidence="3 4" key="1">
    <citation type="journal article" date="2015" name="Sci. Rep.">
        <title>Chromosome-level genome map provides insights into diverse defense mechanisms in the medicinal fungus Ganoderma sinense.</title>
        <authorList>
            <person name="Zhu Y."/>
            <person name="Xu J."/>
            <person name="Sun C."/>
            <person name="Zhou S."/>
            <person name="Xu H."/>
            <person name="Nelson D.R."/>
            <person name="Qian J."/>
            <person name="Song J."/>
            <person name="Luo H."/>
            <person name="Xiang L."/>
            <person name="Li Y."/>
            <person name="Xu Z."/>
            <person name="Ji A."/>
            <person name="Wang L."/>
            <person name="Lu S."/>
            <person name="Hayward A."/>
            <person name="Sun W."/>
            <person name="Li X."/>
            <person name="Schwartz D.C."/>
            <person name="Wang Y."/>
            <person name="Chen S."/>
        </authorList>
    </citation>
    <scope>NUCLEOTIDE SEQUENCE [LARGE SCALE GENOMIC DNA]</scope>
    <source>
        <strain evidence="3 4">ZZ0214-1</strain>
    </source>
</reference>
<keyword evidence="2" id="KW-0472">Membrane</keyword>
<gene>
    <name evidence="3" type="ORF">GSI_12480</name>
</gene>
<keyword evidence="4" id="KW-1185">Reference proteome</keyword>
<feature type="transmembrane region" description="Helical" evidence="2">
    <location>
        <begin position="214"/>
        <end position="234"/>
    </location>
</feature>
<organism evidence="3 4">
    <name type="scientific">Ganoderma sinense ZZ0214-1</name>
    <dbReference type="NCBI Taxonomy" id="1077348"/>
    <lineage>
        <taxon>Eukaryota</taxon>
        <taxon>Fungi</taxon>
        <taxon>Dikarya</taxon>
        <taxon>Basidiomycota</taxon>
        <taxon>Agaricomycotina</taxon>
        <taxon>Agaricomycetes</taxon>
        <taxon>Polyporales</taxon>
        <taxon>Polyporaceae</taxon>
        <taxon>Ganoderma</taxon>
    </lineage>
</organism>
<accession>A0A2G8RSV4</accession>
<protein>
    <recommendedName>
        <fullName evidence="5">MFS general substrate transporter</fullName>
    </recommendedName>
</protein>
<evidence type="ECO:0008006" key="5">
    <source>
        <dbReference type="Google" id="ProtNLM"/>
    </source>
</evidence>
<name>A0A2G8RSV4_9APHY</name>
<comment type="caution">
    <text evidence="3">The sequence shown here is derived from an EMBL/GenBank/DDBJ whole genome shotgun (WGS) entry which is preliminary data.</text>
</comment>
<dbReference type="Pfam" id="PF06912">
    <property type="entry name" value="DUF1275"/>
    <property type="match status" value="1"/>
</dbReference>
<feature type="transmembrane region" description="Helical" evidence="2">
    <location>
        <begin position="89"/>
        <end position="110"/>
    </location>
</feature>
<evidence type="ECO:0000256" key="2">
    <source>
        <dbReference type="SAM" id="Phobius"/>
    </source>
</evidence>
<feature type="transmembrane region" description="Helical" evidence="2">
    <location>
        <begin position="191"/>
        <end position="208"/>
    </location>
</feature>
<dbReference type="Proteomes" id="UP000230002">
    <property type="component" value="Unassembled WGS sequence"/>
</dbReference>
<dbReference type="PANTHER" id="PTHR37488">
    <property type="entry name" value="DUF1275 DOMAIN-CONTAINING PROTEIN"/>
    <property type="match status" value="1"/>
</dbReference>
<sequence>MLPLSSGPPNLPFMSRKDVVSCSTVFVWAGFQTGNTVQLSIALARLLQPNRGPTSFRLSDQHALTSLTCFFAGSFLGRIGNHLGDTTRAWLVLGTFVQTLFTMAAALTAWQSGRASVSPSIAPTEAAWTGATTFVALGFMSASMGLQAIMGKRMNTEYASTVVLTTVYSELVAQKDLFTIHRRVISRDHRALSIALLFLGDFSGRAIVQTAGAPTALGVGAGIRLIITIWWLFVPRKEREKPPLAGQERTFSEADTESPG</sequence>
<dbReference type="OrthoDB" id="5288586at2759"/>
<feature type="transmembrane region" description="Helical" evidence="2">
    <location>
        <begin position="126"/>
        <end position="146"/>
    </location>
</feature>
<dbReference type="STRING" id="1077348.A0A2G8RSV4"/>
<evidence type="ECO:0000256" key="1">
    <source>
        <dbReference type="SAM" id="MobiDB-lite"/>
    </source>
</evidence>
<feature type="region of interest" description="Disordered" evidence="1">
    <location>
        <begin position="241"/>
        <end position="260"/>
    </location>
</feature>
<evidence type="ECO:0000313" key="3">
    <source>
        <dbReference type="EMBL" id="PIL24596.1"/>
    </source>
</evidence>
<evidence type="ECO:0000313" key="4">
    <source>
        <dbReference type="Proteomes" id="UP000230002"/>
    </source>
</evidence>
<dbReference type="AlphaFoldDB" id="A0A2G8RSV4"/>
<dbReference type="EMBL" id="AYKW01000056">
    <property type="protein sequence ID" value="PIL24596.1"/>
    <property type="molecule type" value="Genomic_DNA"/>
</dbReference>